<evidence type="ECO:0000256" key="2">
    <source>
        <dbReference type="ARBA" id="ARBA00022448"/>
    </source>
</evidence>
<keyword evidence="5 11" id="KW-0812">Transmembrane</keyword>
<keyword evidence="4" id="KW-0410">Iron transport</keyword>
<keyword evidence="13" id="KW-0732">Signal</keyword>
<evidence type="ECO:0000256" key="10">
    <source>
        <dbReference type="ARBA" id="ARBA00023237"/>
    </source>
</evidence>
<proteinExistence type="inferred from homology"/>
<dbReference type="PROSITE" id="PS52016">
    <property type="entry name" value="TONB_DEPENDENT_REC_3"/>
    <property type="match status" value="1"/>
</dbReference>
<feature type="chain" id="PRO_5003891219" evidence="13">
    <location>
        <begin position="22"/>
        <end position="968"/>
    </location>
</feature>
<dbReference type="Pfam" id="PF07715">
    <property type="entry name" value="Plug"/>
    <property type="match status" value="1"/>
</dbReference>
<dbReference type="PATRIC" id="fig|1208365.4.peg.1263"/>
<feature type="domain" description="TonB-dependent receptor plug" evidence="15">
    <location>
        <begin position="43"/>
        <end position="150"/>
    </location>
</feature>
<dbReference type="InterPro" id="IPR036942">
    <property type="entry name" value="Beta-barrel_TonB_sf"/>
</dbReference>
<keyword evidence="7" id="KW-0406">Ion transport</keyword>
<feature type="signal peptide" evidence="13">
    <location>
        <begin position="1"/>
        <end position="21"/>
    </location>
</feature>
<dbReference type="STRING" id="1208365.B273_0674"/>
<dbReference type="Pfam" id="PF00593">
    <property type="entry name" value="TonB_dep_Rec_b-barrel"/>
    <property type="match status" value="1"/>
</dbReference>
<dbReference type="InterPro" id="IPR000531">
    <property type="entry name" value="Beta-barrel_TonB"/>
</dbReference>
<dbReference type="PANTHER" id="PTHR32552:SF81">
    <property type="entry name" value="TONB-DEPENDENT OUTER MEMBRANE RECEPTOR"/>
    <property type="match status" value="1"/>
</dbReference>
<dbReference type="Gene3D" id="2.40.170.20">
    <property type="entry name" value="TonB-dependent receptor, beta-barrel domain"/>
    <property type="match status" value="3"/>
</dbReference>
<keyword evidence="6" id="KW-0408">Iron</keyword>
<keyword evidence="17" id="KW-1185">Reference proteome</keyword>
<comment type="similarity">
    <text evidence="11 12">Belongs to the TonB-dependent receptor family.</text>
</comment>
<evidence type="ECO:0000256" key="3">
    <source>
        <dbReference type="ARBA" id="ARBA00022452"/>
    </source>
</evidence>
<dbReference type="GO" id="GO:0006826">
    <property type="term" value="P:iron ion transport"/>
    <property type="evidence" value="ECO:0007669"/>
    <property type="project" value="UniProtKB-KW"/>
</dbReference>
<organism evidence="16 17">
    <name type="scientific">SAR86 cluster bacterium SAR86E</name>
    <dbReference type="NCBI Taxonomy" id="1208365"/>
    <lineage>
        <taxon>Bacteria</taxon>
        <taxon>Pseudomonadati</taxon>
        <taxon>Pseudomonadota</taxon>
        <taxon>Gammaproteobacteria</taxon>
        <taxon>SAR86 cluster</taxon>
    </lineage>
</organism>
<keyword evidence="16" id="KW-0675">Receptor</keyword>
<reference evidence="16 17" key="1">
    <citation type="submission" date="2012-09" db="EMBL/GenBank/DDBJ databases">
        <authorList>
            <person name="Dupont C.L."/>
            <person name="Rusch D.B."/>
            <person name="Lombardo M.-J."/>
            <person name="Novotny M."/>
            <person name="Yee-Greenbaum J."/>
            <person name="Laskin R."/>
        </authorList>
    </citation>
    <scope>NUCLEOTIDE SEQUENCE [LARGE SCALE GENOMIC DNA]</scope>
    <source>
        <strain evidence="16">SAR86E</strain>
    </source>
</reference>
<dbReference type="Proteomes" id="UP000010310">
    <property type="component" value="Unassembled WGS sequence"/>
</dbReference>
<dbReference type="AlphaFoldDB" id="K6G4U8"/>
<sequence length="968" mass="105521">MNRFILSIGLIFTFAAVPTFAQDGADRVVEEVVVTGLRKESSLQDTAITITAITSADLETKQLENFEDLQFAVPTLTFAKGAYSGSGISLRGIGNFAVGNSSSSSIGYFWNGQVGSQSGLYEAEFFDVERVEVLRGPQGTLFGSGTSGGAVQLITKRPGAEFGGSLKVDLADYDSTRINGAVDIPFSDNFRSRFAFASLKRDGFVTNNYNGDQLDDRNTMAGRASFEWDFSDDTSITLIYEQTKADDNRLRAARQFCKQDSFFGCDPIQTGMDSVHSSGSYFHWINYFMFTYTDLENSYNRNNPSNDVRTVDLDFTPTHNTILESTLFEIDHALTDDVNMVFSYSYHTRDYEDWADYDHSVSVLPYALGPITTNVGVDPTTGNPGVGMRTYTSEQNIDMSTNESEWSQTELRFSSDYDGQFNFTLGFYHQTTSSETDYHIKSPSLMYYGNTNNGPHCQIFPATCNVGGLPYWGTFFGGLTAGITSATGLAQVGAIDPSAVLATGLGLASGGIVIPGVPGANAAALAALAGRTGGLPLWQQTYRNDSNMNRHSNAVYGELYYDVADDTRLTFGARYSDYEIIDYAYVGLSDLTGKAAGYFGSIQPPAEKRDFFSDATTFKLGIDHDLNDNQLIYATFSSGFKPGGTNPTDADNGGVQVYAEEEVEVFEVGMKNTLMDGRLQLNVSAYQNEIDGLQLSKIVRRSSINENASATVKGFEAEFTFFITNTLMLDGFYAHTDATIDEFMSVDPLNPGGATAFLPYAEGQTGFLKDFAPLAATCDPNVFLGLAAPSATCSLGLAASDAQLGALVKYKNTDAGMVFSSFASLCTQPYFGLDSTTLPCPVTDGVEQDLSGNRLPLSAEDNYRLGLTKFYDTSGGSYAFRVDYSFRGDTYSDTFNRPRDLIEEYDVVDLSLTYTPNNADWYVGAYVRNLSDSDHIYAKYNTDPTIGGFANGVALDPKIMGINFGMNF</sequence>
<keyword evidence="3 11" id="KW-1134">Transmembrane beta strand</keyword>
<dbReference type="InterPro" id="IPR039426">
    <property type="entry name" value="TonB-dep_rcpt-like"/>
</dbReference>
<evidence type="ECO:0000256" key="9">
    <source>
        <dbReference type="ARBA" id="ARBA00023136"/>
    </source>
</evidence>
<gene>
    <name evidence="16" type="ORF">B273_0674</name>
</gene>
<evidence type="ECO:0000256" key="7">
    <source>
        <dbReference type="ARBA" id="ARBA00023065"/>
    </source>
</evidence>
<dbReference type="EMBL" id="AMWX01000012">
    <property type="protein sequence ID" value="EKO36254.1"/>
    <property type="molecule type" value="Genomic_DNA"/>
</dbReference>
<evidence type="ECO:0000256" key="6">
    <source>
        <dbReference type="ARBA" id="ARBA00023004"/>
    </source>
</evidence>
<dbReference type="InterPro" id="IPR012910">
    <property type="entry name" value="Plug_dom"/>
</dbReference>
<accession>K6G4U8</accession>
<evidence type="ECO:0000259" key="14">
    <source>
        <dbReference type="Pfam" id="PF00593"/>
    </source>
</evidence>
<evidence type="ECO:0000256" key="13">
    <source>
        <dbReference type="SAM" id="SignalP"/>
    </source>
</evidence>
<dbReference type="PANTHER" id="PTHR32552">
    <property type="entry name" value="FERRICHROME IRON RECEPTOR-RELATED"/>
    <property type="match status" value="1"/>
</dbReference>
<evidence type="ECO:0000256" key="11">
    <source>
        <dbReference type="PROSITE-ProRule" id="PRU01360"/>
    </source>
</evidence>
<dbReference type="GO" id="GO:0009279">
    <property type="term" value="C:cell outer membrane"/>
    <property type="evidence" value="ECO:0007669"/>
    <property type="project" value="UniProtKB-SubCell"/>
</dbReference>
<evidence type="ECO:0000256" key="5">
    <source>
        <dbReference type="ARBA" id="ARBA00022692"/>
    </source>
</evidence>
<dbReference type="SUPFAM" id="SSF56935">
    <property type="entry name" value="Porins"/>
    <property type="match status" value="1"/>
</dbReference>
<keyword evidence="8 12" id="KW-0798">TonB box</keyword>
<evidence type="ECO:0000256" key="12">
    <source>
        <dbReference type="RuleBase" id="RU003357"/>
    </source>
</evidence>
<keyword evidence="2 11" id="KW-0813">Transport</keyword>
<comment type="subcellular location">
    <subcellularLocation>
        <location evidence="1 11">Cell outer membrane</location>
        <topology evidence="1 11">Multi-pass membrane protein</topology>
    </subcellularLocation>
</comment>
<evidence type="ECO:0000259" key="15">
    <source>
        <dbReference type="Pfam" id="PF07715"/>
    </source>
</evidence>
<evidence type="ECO:0000256" key="1">
    <source>
        <dbReference type="ARBA" id="ARBA00004571"/>
    </source>
</evidence>
<comment type="caution">
    <text evidence="16">The sequence shown here is derived from an EMBL/GenBank/DDBJ whole genome shotgun (WGS) entry which is preliminary data.</text>
</comment>
<evidence type="ECO:0000256" key="4">
    <source>
        <dbReference type="ARBA" id="ARBA00022496"/>
    </source>
</evidence>
<feature type="domain" description="TonB-dependent receptor-like beta-barrel" evidence="14">
    <location>
        <begin position="368"/>
        <end position="754"/>
    </location>
</feature>
<protein>
    <submittedName>
        <fullName evidence="16">TonB-dependent receptor</fullName>
    </submittedName>
</protein>
<keyword evidence="10 11" id="KW-0998">Cell outer membrane</keyword>
<name>K6G4U8_9GAMM</name>
<keyword evidence="9 11" id="KW-0472">Membrane</keyword>
<evidence type="ECO:0000313" key="17">
    <source>
        <dbReference type="Proteomes" id="UP000010310"/>
    </source>
</evidence>
<evidence type="ECO:0000313" key="16">
    <source>
        <dbReference type="EMBL" id="EKO36254.1"/>
    </source>
</evidence>
<evidence type="ECO:0000256" key="8">
    <source>
        <dbReference type="ARBA" id="ARBA00023077"/>
    </source>
</evidence>